<organism evidence="1 2">
    <name type="scientific">Branchiostoma lanceolatum</name>
    <name type="common">Common lancelet</name>
    <name type="synonym">Amphioxus lanceolatum</name>
    <dbReference type="NCBI Taxonomy" id="7740"/>
    <lineage>
        <taxon>Eukaryota</taxon>
        <taxon>Metazoa</taxon>
        <taxon>Chordata</taxon>
        <taxon>Cephalochordata</taxon>
        <taxon>Leptocardii</taxon>
        <taxon>Amphioxiformes</taxon>
        <taxon>Branchiostomatidae</taxon>
        <taxon>Branchiostoma</taxon>
    </lineage>
</organism>
<reference evidence="1" key="1">
    <citation type="submission" date="2022-01" db="EMBL/GenBank/DDBJ databases">
        <authorList>
            <person name="Braso-Vives M."/>
        </authorList>
    </citation>
    <scope>NUCLEOTIDE SEQUENCE</scope>
</reference>
<protein>
    <submittedName>
        <fullName evidence="1">Hypp3065 protein</fullName>
    </submittedName>
</protein>
<accession>A0A8J9ZWI4</accession>
<keyword evidence="2" id="KW-1185">Reference proteome</keyword>
<dbReference type="OrthoDB" id="6104631at2759"/>
<name>A0A8J9ZWI4_BRALA</name>
<gene>
    <name evidence="1" type="primary">Hypp3065</name>
    <name evidence="1" type="ORF">BLAG_LOCUS19026</name>
</gene>
<evidence type="ECO:0000313" key="1">
    <source>
        <dbReference type="EMBL" id="CAH1264803.1"/>
    </source>
</evidence>
<sequence>MPVTDDIYRAYVTKSVRSRCSKLVYAYEAVETWGAEFREKLDKPKEDGGFGTMEATFMEAERLWREYSPAYKRYRSVVKPGKLPDGRRNIRRTRLPEDSETTYRKRLRETRETQAANNEERAVRDQRIDLSIILWQTLRPVLHALGKRLSKKGAAIRELQDEGMRQEIASHVDGYSPPRDSISAILDRAMLEFQRKILNTE</sequence>
<dbReference type="AlphaFoldDB" id="A0A8J9ZWI4"/>
<dbReference type="Proteomes" id="UP000838412">
    <property type="component" value="Chromosome 5"/>
</dbReference>
<evidence type="ECO:0000313" key="2">
    <source>
        <dbReference type="Proteomes" id="UP000838412"/>
    </source>
</evidence>
<proteinExistence type="predicted"/>
<dbReference type="EMBL" id="OV696690">
    <property type="protein sequence ID" value="CAH1264803.1"/>
    <property type="molecule type" value="Genomic_DNA"/>
</dbReference>